<protein>
    <submittedName>
        <fullName evidence="1">Uncharacterized protein</fullName>
    </submittedName>
</protein>
<name>A0AAV7NYC6_PLEWA</name>
<keyword evidence="2" id="KW-1185">Reference proteome</keyword>
<gene>
    <name evidence="1" type="ORF">NDU88_006526</name>
</gene>
<organism evidence="1 2">
    <name type="scientific">Pleurodeles waltl</name>
    <name type="common">Iberian ribbed newt</name>
    <dbReference type="NCBI Taxonomy" id="8319"/>
    <lineage>
        <taxon>Eukaryota</taxon>
        <taxon>Metazoa</taxon>
        <taxon>Chordata</taxon>
        <taxon>Craniata</taxon>
        <taxon>Vertebrata</taxon>
        <taxon>Euteleostomi</taxon>
        <taxon>Amphibia</taxon>
        <taxon>Batrachia</taxon>
        <taxon>Caudata</taxon>
        <taxon>Salamandroidea</taxon>
        <taxon>Salamandridae</taxon>
        <taxon>Pleurodelinae</taxon>
        <taxon>Pleurodeles</taxon>
    </lineage>
</organism>
<sequence>MLFLFSFSTGPRRWLLPPVSSGKKERKKVHQELQNCALALQVIWKCLGHHLSNKETGFSTIKSFPHLGNKDAGMLSAPGRGKGQPLPQTLIEDYCTAQAPGTQPRCCGSSRVYDRTWS</sequence>
<evidence type="ECO:0000313" key="2">
    <source>
        <dbReference type="Proteomes" id="UP001066276"/>
    </source>
</evidence>
<reference evidence="1" key="1">
    <citation type="journal article" date="2022" name="bioRxiv">
        <title>Sequencing and chromosome-scale assembly of the giantPleurodeles waltlgenome.</title>
        <authorList>
            <person name="Brown T."/>
            <person name="Elewa A."/>
            <person name="Iarovenko S."/>
            <person name="Subramanian E."/>
            <person name="Araus A.J."/>
            <person name="Petzold A."/>
            <person name="Susuki M."/>
            <person name="Suzuki K.-i.T."/>
            <person name="Hayashi T."/>
            <person name="Toyoda A."/>
            <person name="Oliveira C."/>
            <person name="Osipova E."/>
            <person name="Leigh N.D."/>
            <person name="Simon A."/>
            <person name="Yun M.H."/>
        </authorList>
    </citation>
    <scope>NUCLEOTIDE SEQUENCE</scope>
    <source>
        <strain evidence="1">20211129_DDA</strain>
        <tissue evidence="1">Liver</tissue>
    </source>
</reference>
<dbReference type="EMBL" id="JANPWB010000012">
    <property type="protein sequence ID" value="KAJ1118333.1"/>
    <property type="molecule type" value="Genomic_DNA"/>
</dbReference>
<accession>A0AAV7NYC6</accession>
<dbReference type="AlphaFoldDB" id="A0AAV7NYC6"/>
<dbReference type="Proteomes" id="UP001066276">
    <property type="component" value="Chromosome 8"/>
</dbReference>
<comment type="caution">
    <text evidence="1">The sequence shown here is derived from an EMBL/GenBank/DDBJ whole genome shotgun (WGS) entry which is preliminary data.</text>
</comment>
<proteinExistence type="predicted"/>
<evidence type="ECO:0000313" key="1">
    <source>
        <dbReference type="EMBL" id="KAJ1118333.1"/>
    </source>
</evidence>